<evidence type="ECO:0000313" key="2">
    <source>
        <dbReference type="Proteomes" id="UP001145114"/>
    </source>
</evidence>
<sequence length="377" mass="41353">MKKELSDTKYRMSKIIEAIPELRDKEQREALYSDLEVLKETNYEGYRLAIETWKRIVLMACQKGLLAANAQGQPAFTCIDSSKIAAQFECEGNCPAGMQAVIGELAKGGEIIQYGRFMGGSGLSGWARWFIGGLPLASLILRSAGVDRPSWYVVMPAVESIGSRVLKLIKRRVHFPVTDCLMTVEQFRQEFSSAIDGSDRQAMGAIDAEVVLRWLLDQCKVSVLNQAAGVEAGSIDAGVIKFVAPDAVRAAPVTQTDRDVLKLVGTFNRVKAQVDALQTRSSELDRLVREAVTRKQKAVALHYLKLRKHVDTSVLPPRLSAYHTLSHIVDQVQASASDAEVLSACEVGANALRALSKVHGLTAERVDDILDDLEEAL</sequence>
<name>A0ACC1HRD5_9FUNG</name>
<reference evidence="1" key="1">
    <citation type="submission" date="2022-06" db="EMBL/GenBank/DDBJ databases">
        <title>Phylogenomic reconstructions and comparative analyses of Kickxellomycotina fungi.</title>
        <authorList>
            <person name="Reynolds N.K."/>
            <person name="Stajich J.E."/>
            <person name="Barry K."/>
            <person name="Grigoriev I.V."/>
            <person name="Crous P."/>
            <person name="Smith M.E."/>
        </authorList>
    </citation>
    <scope>NUCLEOTIDE SEQUENCE</scope>
    <source>
        <strain evidence="1">RSA 2271</strain>
    </source>
</reference>
<comment type="caution">
    <text evidence="1">The sequence shown here is derived from an EMBL/GenBank/DDBJ whole genome shotgun (WGS) entry which is preliminary data.</text>
</comment>
<keyword evidence="2" id="KW-1185">Reference proteome</keyword>
<organism evidence="1 2">
    <name type="scientific">Spiromyces aspiralis</name>
    <dbReference type="NCBI Taxonomy" id="68401"/>
    <lineage>
        <taxon>Eukaryota</taxon>
        <taxon>Fungi</taxon>
        <taxon>Fungi incertae sedis</taxon>
        <taxon>Zoopagomycota</taxon>
        <taxon>Kickxellomycotina</taxon>
        <taxon>Kickxellomycetes</taxon>
        <taxon>Kickxellales</taxon>
        <taxon>Kickxellaceae</taxon>
        <taxon>Spiromyces</taxon>
    </lineage>
</organism>
<dbReference type="Proteomes" id="UP001145114">
    <property type="component" value="Unassembled WGS sequence"/>
</dbReference>
<evidence type="ECO:0000313" key="1">
    <source>
        <dbReference type="EMBL" id="KAJ1678585.1"/>
    </source>
</evidence>
<gene>
    <name evidence="1" type="ORF">EV182_003752</name>
</gene>
<proteinExistence type="predicted"/>
<accession>A0ACC1HRD5</accession>
<dbReference type="EMBL" id="JAMZIH010001028">
    <property type="protein sequence ID" value="KAJ1678585.1"/>
    <property type="molecule type" value="Genomic_DNA"/>
</dbReference>
<protein>
    <submittedName>
        <fullName evidence="1">Uncharacterized protein</fullName>
    </submittedName>
</protein>
<feature type="non-terminal residue" evidence="1">
    <location>
        <position position="377"/>
    </location>
</feature>